<accession>A0A4E0QX79</accession>
<evidence type="ECO:0000313" key="2">
    <source>
        <dbReference type="EMBL" id="TGC07243.1"/>
    </source>
</evidence>
<dbReference type="Proteomes" id="UP000297295">
    <property type="component" value="Unassembled WGS sequence"/>
</dbReference>
<sequence length="427" mass="49213">MTLEPVHIKEIHDLVSRIDSCLSKDDPENDDTDSVKDILKLLNELRCEGKTVLKAIGKVKRGRVSIEKMLGSSDPFSISYACDSGSTTTRTFDNGLYVDFCHCALASSPTDLEIHNMRTIVAATYTASKKVTIDTSNSWESFDGGAGRKKIIRIQPGILNKKTNEMLHDIALYLCESEHLLWMLDKMQSESFLIMDGPIYPKRLMYWMVVASDEIRIRTDSHSEKVLQNYIDIMDHHISMQKPLVGFVKNPEDMQIMQTLKKQEKELDLPWMLDAQFFKNALSPEKAGIKGKDARKYITYTNWFVQPKQFYEKMISTTSPLVRDKLSHRFPAEDYALAFFMVLVPSMNTIFKIESPYGLVKHEQMRNLITRKMLYDIALNGIPRTLSKADSVAKIQLSERRQIIDKFRNSRIDISYNDIRWGEIDER</sequence>
<reference evidence="2 3" key="1">
    <citation type="submission" date="2017-11" db="EMBL/GenBank/DDBJ databases">
        <title>Isolation and Characterization of Methanogenic Archaea from Saline Meromictic Lake at Siberia.</title>
        <authorList>
            <person name="Shen Y."/>
            <person name="Huang H.-H."/>
            <person name="Lai M.-C."/>
            <person name="Chen S.-C."/>
        </authorList>
    </citation>
    <scope>NUCLEOTIDE SEQUENCE [LARGE SCALE GENOMIC DNA]</scope>
    <source>
        <strain evidence="2 3">SY-01</strain>
    </source>
</reference>
<protein>
    <submittedName>
        <fullName evidence="2">Nuclease</fullName>
    </submittedName>
</protein>
<dbReference type="SMART" id="SM00933">
    <property type="entry name" value="NurA"/>
    <property type="match status" value="1"/>
</dbReference>
<dbReference type="InterPro" id="IPR018977">
    <property type="entry name" value="NurA_domain"/>
</dbReference>
<name>A0A4E0QX79_9EURY</name>
<evidence type="ECO:0000259" key="1">
    <source>
        <dbReference type="SMART" id="SM00933"/>
    </source>
</evidence>
<dbReference type="EMBL" id="PGGK01000018">
    <property type="protein sequence ID" value="TGC07243.1"/>
    <property type="molecule type" value="Genomic_DNA"/>
</dbReference>
<dbReference type="RefSeq" id="WP_135390521.1">
    <property type="nucleotide sequence ID" value="NZ_PGGK01000018.1"/>
</dbReference>
<dbReference type="AlphaFoldDB" id="A0A4E0QX79"/>
<evidence type="ECO:0000313" key="3">
    <source>
        <dbReference type="Proteomes" id="UP000297295"/>
    </source>
</evidence>
<comment type="caution">
    <text evidence="2">The sequence shown here is derived from an EMBL/GenBank/DDBJ whole genome shotgun (WGS) entry which is preliminary data.</text>
</comment>
<dbReference type="Pfam" id="PF09376">
    <property type="entry name" value="NurA"/>
    <property type="match status" value="1"/>
</dbReference>
<organism evidence="2 3">
    <name type="scientific">Methanolobus halotolerans</name>
    <dbReference type="NCBI Taxonomy" id="2052935"/>
    <lineage>
        <taxon>Archaea</taxon>
        <taxon>Methanobacteriati</taxon>
        <taxon>Methanobacteriota</taxon>
        <taxon>Stenosarchaea group</taxon>
        <taxon>Methanomicrobia</taxon>
        <taxon>Methanosarcinales</taxon>
        <taxon>Methanosarcinaceae</taxon>
        <taxon>Methanolobus</taxon>
    </lineage>
</organism>
<dbReference type="OrthoDB" id="190207at2157"/>
<gene>
    <name evidence="2" type="ORF">CUN85_11895</name>
</gene>
<feature type="domain" description="NurA" evidence="1">
    <location>
        <begin position="77"/>
        <end position="395"/>
    </location>
</feature>
<proteinExistence type="predicted"/>
<keyword evidence="3" id="KW-1185">Reference proteome</keyword>